<feature type="region of interest" description="Disordered" evidence="1">
    <location>
        <begin position="430"/>
        <end position="458"/>
    </location>
</feature>
<keyword evidence="3" id="KW-1185">Reference proteome</keyword>
<feature type="region of interest" description="Disordered" evidence="1">
    <location>
        <begin position="555"/>
        <end position="579"/>
    </location>
</feature>
<feature type="compositionally biased region" description="Basic and acidic residues" evidence="1">
    <location>
        <begin position="438"/>
        <end position="457"/>
    </location>
</feature>
<feature type="region of interest" description="Disordered" evidence="1">
    <location>
        <begin position="1"/>
        <end position="26"/>
    </location>
</feature>
<gene>
    <name evidence="2" type="ORF">OPV22_015683</name>
</gene>
<evidence type="ECO:0000256" key="1">
    <source>
        <dbReference type="SAM" id="MobiDB-lite"/>
    </source>
</evidence>
<evidence type="ECO:0000313" key="3">
    <source>
        <dbReference type="Proteomes" id="UP001222027"/>
    </source>
</evidence>
<dbReference type="PANTHER" id="PTHR31949">
    <property type="entry name" value="GASTRIC MUCIN-LIKE PROTEIN"/>
    <property type="match status" value="1"/>
</dbReference>
<name>A0AAV8RE89_ENSVE</name>
<feature type="region of interest" description="Disordered" evidence="1">
    <location>
        <begin position="727"/>
        <end position="750"/>
    </location>
</feature>
<feature type="compositionally biased region" description="Low complexity" evidence="1">
    <location>
        <begin position="163"/>
        <end position="226"/>
    </location>
</feature>
<organism evidence="2 3">
    <name type="scientific">Ensete ventricosum</name>
    <name type="common">Abyssinian banana</name>
    <name type="synonym">Musa ensete</name>
    <dbReference type="NCBI Taxonomy" id="4639"/>
    <lineage>
        <taxon>Eukaryota</taxon>
        <taxon>Viridiplantae</taxon>
        <taxon>Streptophyta</taxon>
        <taxon>Embryophyta</taxon>
        <taxon>Tracheophyta</taxon>
        <taxon>Spermatophyta</taxon>
        <taxon>Magnoliopsida</taxon>
        <taxon>Liliopsida</taxon>
        <taxon>Zingiberales</taxon>
        <taxon>Musaceae</taxon>
        <taxon>Ensete</taxon>
    </lineage>
</organism>
<dbReference type="PANTHER" id="PTHR31949:SF3">
    <property type="entry name" value="RUN_FYVE DOMAIN PROTEIN"/>
    <property type="match status" value="1"/>
</dbReference>
<comment type="caution">
    <text evidence="2">The sequence shown here is derived from an EMBL/GenBank/DDBJ whole genome shotgun (WGS) entry which is preliminary data.</text>
</comment>
<evidence type="ECO:0000313" key="2">
    <source>
        <dbReference type="EMBL" id="KAJ8493962.1"/>
    </source>
</evidence>
<dbReference type="Proteomes" id="UP001222027">
    <property type="component" value="Unassembled WGS sequence"/>
</dbReference>
<feature type="compositionally biased region" description="Polar residues" evidence="1">
    <location>
        <begin position="131"/>
        <end position="159"/>
    </location>
</feature>
<sequence length="1143" mass="124426">MPPSPSSRHSPGIELRKGSSQTRGQSFESGLLLKAKDDDLVLFHEMQKHEIDNFLLHMPDDFDDSINLKLGITIPAQEGSDLLDIDGDKNDYDWLLTPPDTPLFPSLDDESQPLDTSRGRMRSQPILISRPYTNMKTQRTSRSSASPKRLSLSPQSSYGVVQPSARPSSPPHDSSSSVIRQTTPSRRSSTPTKGSTPTPRSSTPTLRRMSSSLSGQTSTSGRRGTSPVNMNRGYSASPKLRGWQSNSFPIDAPPNCRTSLPDRLSSHDRGSSPASANSMVSSSKVGKRSMSPSASRKARSSHNHESHQFTSFNKASLASSGVDGADSVLSVGRSGNTAVRKCGASANSKAITSCRKPSSFPSSGSGPRRSLDSVVRQIDHQKYPQNMFRPLLSSVPATTFYVGKTTHGTAFSRSLSQIINHNASTVSDLNYAPDVEDSDHTQSDLAGESEKIKDSKTQEVPMSNFDEISEDTCHHALSGKLRSGTKGFDQGMNKEGDVQELESSVGETALQSSDIAPCSGSYVACLICGKCILIRDVDGYKDICQECAAKDKLLDSRGQRGDPDKATDVTGNDSLDSPDSKAHLQMVMAEHPEKNHSESVLGQHQCNSTQDNFFPDNCPPQIAIDVGLEHLPEQVLNSLINIGDQPLREQLMNSLDGESTKEATGSYIPQLSNPTAYSSHTFDIAEGTGISTLVMLRSSSVKRPAVQRRAYSATSIICSDPSYSRDNFSGMKRNTGRESSSASSSIDLGSSAQTVASRKTDICVLRQSSRRIDEVNTLKINCSMNAESNDSQSEASVSVTSASANLHSKYEKILSRIMKSAYNENIQEASLDTAHPVKTCEDTNFSHVENASIEKAFIGQDTSCAPILDPEFCFQLHDTTIQDNLNDDNCTLSRKTNEVVFRNDKMGILDLELEVPITTPDCSSIEDNHMLNDIGCQDDILDAASNSSSNLLLEQQIEHCFQDAQNEHAHGETPTYMDDLQEPHATVEAPRRSMQRTFTLEEATDAVLFCSSIVHDLACKAAAIGMEKEMAASEASRSTVTRLAKSISYQMDFRNTSNKCVLNSRKVKRKRLEIDIKKPSMDLGNDNYPELVSSSAEDLQTIDSMKPPKLESKCNCTVMKASSYNPCPNSFVSSLIDVGGIIL</sequence>
<feature type="region of interest" description="Disordered" evidence="1">
    <location>
        <begin position="345"/>
        <end position="370"/>
    </location>
</feature>
<feature type="compositionally biased region" description="Low complexity" evidence="1">
    <location>
        <begin position="739"/>
        <end position="750"/>
    </location>
</feature>
<feature type="compositionally biased region" description="Basic and acidic residues" evidence="1">
    <location>
        <begin position="555"/>
        <end position="567"/>
    </location>
</feature>
<dbReference type="AlphaFoldDB" id="A0AAV8RE89"/>
<dbReference type="GO" id="GO:0055028">
    <property type="term" value="C:cortical microtubule"/>
    <property type="evidence" value="ECO:0007669"/>
    <property type="project" value="TreeGrafter"/>
</dbReference>
<dbReference type="EMBL" id="JAQQAF010000004">
    <property type="protein sequence ID" value="KAJ8493962.1"/>
    <property type="molecule type" value="Genomic_DNA"/>
</dbReference>
<protein>
    <submittedName>
        <fullName evidence="2">Uncharacterized protein</fullName>
    </submittedName>
</protein>
<dbReference type="GO" id="GO:0043622">
    <property type="term" value="P:cortical microtubule organization"/>
    <property type="evidence" value="ECO:0007669"/>
    <property type="project" value="TreeGrafter"/>
</dbReference>
<feature type="compositionally biased region" description="Low complexity" evidence="1">
    <location>
        <begin position="353"/>
        <end position="368"/>
    </location>
</feature>
<feature type="compositionally biased region" description="Low complexity" evidence="1">
    <location>
        <begin position="271"/>
        <end position="283"/>
    </location>
</feature>
<reference evidence="2 3" key="1">
    <citation type="submission" date="2022-12" db="EMBL/GenBank/DDBJ databases">
        <title>Chromosome-scale assembly of the Ensete ventricosum genome.</title>
        <authorList>
            <person name="Dussert Y."/>
            <person name="Stocks J."/>
            <person name="Wendawek A."/>
            <person name="Woldeyes F."/>
            <person name="Nichols R.A."/>
            <person name="Borrell J.S."/>
        </authorList>
    </citation>
    <scope>NUCLEOTIDE SEQUENCE [LARGE SCALE GENOMIC DNA]</scope>
    <source>
        <strain evidence="3">cv. Maze</strain>
        <tissue evidence="2">Seeds</tissue>
    </source>
</reference>
<accession>A0AAV8RE89</accession>
<proteinExistence type="predicted"/>
<feature type="region of interest" description="Disordered" evidence="1">
    <location>
        <begin position="98"/>
        <end position="309"/>
    </location>
</feature>